<name>A0A2V1D0E0_9PLEO</name>
<dbReference type="Gene3D" id="2.120.10.80">
    <property type="entry name" value="Kelch-type beta propeller"/>
    <property type="match status" value="2"/>
</dbReference>
<dbReference type="STRING" id="97972.A0A2V1D0E0"/>
<sequence>MIFSKTFISLNLFGVWGIANASPYSIKSTGHWVNLTKLPHPRQEHGTVAIDDKTIALIGGVFRLGDGDVQEGLLTTDMVEVYDIPSNTWRTKAPTPYKVNHPNVATVNGKVYLLGGLVEAQNPPSPYPDWIPSGECHVYDPATDVWSPLVPMEKSTERGSAILGVHGEMIYLAGGMTFLIPDDQDSLTTVTAFNTTSGKWQKLPSIASNIPEGRQHGVGAVVGNTFYVVGGRYMKKQNVRGTVFMLDLNNPQAGWKTSEGKMPVPRGGLSGAVVGKKFYTFGGEANPNATDGVFKETEIFDMITEKWSEENPMAVPRHGSSAVAVGNNIYLPGGGLQEDGLEVEIGGKQHLLRTTDHFDAYVV</sequence>
<gene>
    <name evidence="2" type="ORF">DM02DRAFT_340139</name>
</gene>
<dbReference type="SUPFAM" id="SSF117281">
    <property type="entry name" value="Kelch motif"/>
    <property type="match status" value="2"/>
</dbReference>
<dbReference type="PANTHER" id="PTHR45632">
    <property type="entry name" value="LD33804P"/>
    <property type="match status" value="1"/>
</dbReference>
<feature type="signal peptide" evidence="1">
    <location>
        <begin position="1"/>
        <end position="21"/>
    </location>
</feature>
<evidence type="ECO:0000313" key="3">
    <source>
        <dbReference type="Proteomes" id="UP000244855"/>
    </source>
</evidence>
<organism evidence="2 3">
    <name type="scientific">Periconia macrospinosa</name>
    <dbReference type="NCBI Taxonomy" id="97972"/>
    <lineage>
        <taxon>Eukaryota</taxon>
        <taxon>Fungi</taxon>
        <taxon>Dikarya</taxon>
        <taxon>Ascomycota</taxon>
        <taxon>Pezizomycotina</taxon>
        <taxon>Dothideomycetes</taxon>
        <taxon>Pleosporomycetidae</taxon>
        <taxon>Pleosporales</taxon>
        <taxon>Massarineae</taxon>
        <taxon>Periconiaceae</taxon>
        <taxon>Periconia</taxon>
    </lineage>
</organism>
<dbReference type="EMBL" id="KZ805852">
    <property type="protein sequence ID" value="PVH91502.1"/>
    <property type="molecule type" value="Genomic_DNA"/>
</dbReference>
<keyword evidence="1" id="KW-0732">Signal</keyword>
<dbReference type="AlphaFoldDB" id="A0A2V1D0E0"/>
<accession>A0A2V1D0E0</accession>
<keyword evidence="3" id="KW-1185">Reference proteome</keyword>
<dbReference type="OrthoDB" id="45365at2759"/>
<dbReference type="InterPro" id="IPR006652">
    <property type="entry name" value="Kelch_1"/>
</dbReference>
<dbReference type="InterPro" id="IPR015915">
    <property type="entry name" value="Kelch-typ_b-propeller"/>
</dbReference>
<reference evidence="2 3" key="1">
    <citation type="journal article" date="2018" name="Sci. Rep.">
        <title>Comparative genomics provides insights into the lifestyle and reveals functional heterogeneity of dark septate endophytic fungi.</title>
        <authorList>
            <person name="Knapp D.G."/>
            <person name="Nemeth J.B."/>
            <person name="Barry K."/>
            <person name="Hainaut M."/>
            <person name="Henrissat B."/>
            <person name="Johnson J."/>
            <person name="Kuo A."/>
            <person name="Lim J.H.P."/>
            <person name="Lipzen A."/>
            <person name="Nolan M."/>
            <person name="Ohm R.A."/>
            <person name="Tamas L."/>
            <person name="Grigoriev I.V."/>
            <person name="Spatafora J.W."/>
            <person name="Nagy L.G."/>
            <person name="Kovacs G.M."/>
        </authorList>
    </citation>
    <scope>NUCLEOTIDE SEQUENCE [LARGE SCALE GENOMIC DNA]</scope>
    <source>
        <strain evidence="2 3">DSE2036</strain>
    </source>
</reference>
<evidence type="ECO:0000313" key="2">
    <source>
        <dbReference type="EMBL" id="PVH91502.1"/>
    </source>
</evidence>
<dbReference type="SMART" id="SM00612">
    <property type="entry name" value="Kelch"/>
    <property type="match status" value="5"/>
</dbReference>
<proteinExistence type="predicted"/>
<dbReference type="Proteomes" id="UP000244855">
    <property type="component" value="Unassembled WGS sequence"/>
</dbReference>
<protein>
    <submittedName>
        <fullName evidence="2">Galactose oxidase</fullName>
    </submittedName>
</protein>
<feature type="chain" id="PRO_5015962529" evidence="1">
    <location>
        <begin position="22"/>
        <end position="363"/>
    </location>
</feature>
<dbReference type="Pfam" id="PF24681">
    <property type="entry name" value="Kelch_KLHDC2_KLHL20_DRC7"/>
    <property type="match status" value="1"/>
</dbReference>
<evidence type="ECO:0000256" key="1">
    <source>
        <dbReference type="SAM" id="SignalP"/>
    </source>
</evidence>